<dbReference type="OrthoDB" id="198787at2759"/>
<evidence type="ECO:0000313" key="2">
    <source>
        <dbReference type="EMBL" id="TEB26583.1"/>
    </source>
</evidence>
<dbReference type="Proteomes" id="UP000298030">
    <property type="component" value="Unassembled WGS sequence"/>
</dbReference>
<accession>A0A4Y7SXJ3</accession>
<gene>
    <name evidence="2" type="ORF">FA13DRAFT_1692099</name>
</gene>
<reference evidence="2 3" key="1">
    <citation type="journal article" date="2019" name="Nat. Ecol. Evol.">
        <title>Megaphylogeny resolves global patterns of mushroom evolution.</title>
        <authorList>
            <person name="Varga T."/>
            <person name="Krizsan K."/>
            <person name="Foldi C."/>
            <person name="Dima B."/>
            <person name="Sanchez-Garcia M."/>
            <person name="Sanchez-Ramirez S."/>
            <person name="Szollosi G.J."/>
            <person name="Szarkandi J.G."/>
            <person name="Papp V."/>
            <person name="Albert L."/>
            <person name="Andreopoulos W."/>
            <person name="Angelini C."/>
            <person name="Antonin V."/>
            <person name="Barry K.W."/>
            <person name="Bougher N.L."/>
            <person name="Buchanan P."/>
            <person name="Buyck B."/>
            <person name="Bense V."/>
            <person name="Catcheside P."/>
            <person name="Chovatia M."/>
            <person name="Cooper J."/>
            <person name="Damon W."/>
            <person name="Desjardin D."/>
            <person name="Finy P."/>
            <person name="Geml J."/>
            <person name="Haridas S."/>
            <person name="Hughes K."/>
            <person name="Justo A."/>
            <person name="Karasinski D."/>
            <person name="Kautmanova I."/>
            <person name="Kiss B."/>
            <person name="Kocsube S."/>
            <person name="Kotiranta H."/>
            <person name="LaButti K.M."/>
            <person name="Lechner B.E."/>
            <person name="Liimatainen K."/>
            <person name="Lipzen A."/>
            <person name="Lukacs Z."/>
            <person name="Mihaltcheva S."/>
            <person name="Morgado L.N."/>
            <person name="Niskanen T."/>
            <person name="Noordeloos M.E."/>
            <person name="Ohm R.A."/>
            <person name="Ortiz-Santana B."/>
            <person name="Ovrebo C."/>
            <person name="Racz N."/>
            <person name="Riley R."/>
            <person name="Savchenko A."/>
            <person name="Shiryaev A."/>
            <person name="Soop K."/>
            <person name="Spirin V."/>
            <person name="Szebenyi C."/>
            <person name="Tomsovsky M."/>
            <person name="Tulloss R.E."/>
            <person name="Uehling J."/>
            <person name="Grigoriev I.V."/>
            <person name="Vagvolgyi C."/>
            <person name="Papp T."/>
            <person name="Martin F.M."/>
            <person name="Miettinen O."/>
            <person name="Hibbett D.S."/>
            <person name="Nagy L.G."/>
        </authorList>
    </citation>
    <scope>NUCLEOTIDE SEQUENCE [LARGE SCALE GENOMIC DNA]</scope>
    <source>
        <strain evidence="2 3">FP101781</strain>
    </source>
</reference>
<comment type="caution">
    <text evidence="2">The sequence shown here is derived from an EMBL/GenBank/DDBJ whole genome shotgun (WGS) entry which is preliminary data.</text>
</comment>
<name>A0A4Y7SXJ3_COPMI</name>
<feature type="domain" description="Metaxin glutathione S-transferase" evidence="1">
    <location>
        <begin position="247"/>
        <end position="306"/>
    </location>
</feature>
<dbReference type="InterPro" id="IPR033468">
    <property type="entry name" value="Metaxin_GST"/>
</dbReference>
<proteinExistence type="predicted"/>
<evidence type="ECO:0000313" key="3">
    <source>
        <dbReference type="Proteomes" id="UP000298030"/>
    </source>
</evidence>
<dbReference type="STRING" id="71717.A0A4Y7SXJ3"/>
<dbReference type="Pfam" id="PF17171">
    <property type="entry name" value="GST_C_6"/>
    <property type="match status" value="1"/>
</dbReference>
<sequence length="316" mass="34173">MVPNPLIALFSYFPVHTYPAILPQISQDVGTPTLWIAPPVSSSLTSASNEDRVLSSDVECLKWQAYIALRGLKKLKVRWDVAQEGALDGRLPNLHLPRVEASKLNADLNTAEERPKQEAPLDLHGARLIPSWVDLSLGVDSASDPLEGYKDVASRDESRAWVALLEGAVHAALLISQPQQTSLLEQLGFGCSTSKPASNVASSKPAASSLQSIVSPPPAPLTGFASLLPSFGTRVSRPAITSQYVEATASLSERLGTDNWFLGSSQPTPLDALAFAYLHCILAHSRDPIRIEVTKRVNLVAWEWRVRGLVRAAFSA</sequence>
<organism evidence="2 3">
    <name type="scientific">Coprinellus micaceus</name>
    <name type="common">Glistening ink-cap mushroom</name>
    <name type="synonym">Coprinus micaceus</name>
    <dbReference type="NCBI Taxonomy" id="71717"/>
    <lineage>
        <taxon>Eukaryota</taxon>
        <taxon>Fungi</taxon>
        <taxon>Dikarya</taxon>
        <taxon>Basidiomycota</taxon>
        <taxon>Agaricomycotina</taxon>
        <taxon>Agaricomycetes</taxon>
        <taxon>Agaricomycetidae</taxon>
        <taxon>Agaricales</taxon>
        <taxon>Agaricineae</taxon>
        <taxon>Psathyrellaceae</taxon>
        <taxon>Coprinellus</taxon>
    </lineage>
</organism>
<evidence type="ECO:0000259" key="1">
    <source>
        <dbReference type="Pfam" id="PF17171"/>
    </source>
</evidence>
<keyword evidence="3" id="KW-1185">Reference proteome</keyword>
<dbReference type="AlphaFoldDB" id="A0A4Y7SXJ3"/>
<dbReference type="EMBL" id="QPFP01000047">
    <property type="protein sequence ID" value="TEB26583.1"/>
    <property type="molecule type" value="Genomic_DNA"/>
</dbReference>
<protein>
    <recommendedName>
        <fullName evidence="1">Metaxin glutathione S-transferase domain-containing protein</fullName>
    </recommendedName>
</protein>